<reference evidence="2" key="1">
    <citation type="journal article" date="2019" name="Int. J. Syst. Evol. Microbiol.">
        <title>The Global Catalogue of Microorganisms (GCM) 10K type strain sequencing project: providing services to taxonomists for standard genome sequencing and annotation.</title>
        <authorList>
            <consortium name="The Broad Institute Genomics Platform"/>
            <consortium name="The Broad Institute Genome Sequencing Center for Infectious Disease"/>
            <person name="Wu L."/>
            <person name="Ma J."/>
        </authorList>
    </citation>
    <scope>NUCLEOTIDE SEQUENCE [LARGE SCALE GENOMIC DNA]</scope>
    <source>
        <strain evidence="2">JCM 1417</strain>
    </source>
</reference>
<protein>
    <recommendedName>
        <fullName evidence="3">Phage protein</fullName>
    </recommendedName>
</protein>
<keyword evidence="2" id="KW-1185">Reference proteome</keyword>
<sequence length="70" mass="8047">MKLGLRTPSLKKSIKARTTAKLKRKVKSTINPLYGKKGTGLIFEPKRAIYNKVYHKTSFSIWDLIKKIGR</sequence>
<organism evidence="1 2">
    <name type="scientific">Clostridium subterminale</name>
    <dbReference type="NCBI Taxonomy" id="1550"/>
    <lineage>
        <taxon>Bacteria</taxon>
        <taxon>Bacillati</taxon>
        <taxon>Bacillota</taxon>
        <taxon>Clostridia</taxon>
        <taxon>Eubacteriales</taxon>
        <taxon>Clostridiaceae</taxon>
        <taxon>Clostridium</taxon>
    </lineage>
</organism>
<dbReference type="EMBL" id="BAAACI010000006">
    <property type="protein sequence ID" value="GAA0774541.1"/>
    <property type="molecule type" value="Genomic_DNA"/>
</dbReference>
<name>A0ABP3W0U0_CLOSU</name>
<proteinExistence type="predicted"/>
<accession>A0ABP3W0U0</accession>
<dbReference type="Proteomes" id="UP001501047">
    <property type="component" value="Unassembled WGS sequence"/>
</dbReference>
<gene>
    <name evidence="1" type="ORF">GCM10008908_24560</name>
</gene>
<comment type="caution">
    <text evidence="1">The sequence shown here is derived from an EMBL/GenBank/DDBJ whole genome shotgun (WGS) entry which is preliminary data.</text>
</comment>
<evidence type="ECO:0008006" key="3">
    <source>
        <dbReference type="Google" id="ProtNLM"/>
    </source>
</evidence>
<evidence type="ECO:0000313" key="1">
    <source>
        <dbReference type="EMBL" id="GAA0774541.1"/>
    </source>
</evidence>
<dbReference type="RefSeq" id="WP_343826725.1">
    <property type="nucleotide sequence ID" value="NZ_BAAACI010000006.1"/>
</dbReference>
<evidence type="ECO:0000313" key="2">
    <source>
        <dbReference type="Proteomes" id="UP001501047"/>
    </source>
</evidence>